<evidence type="ECO:0000313" key="9">
    <source>
        <dbReference type="EMBL" id="CAD9205528.1"/>
    </source>
</evidence>
<dbReference type="FunFam" id="1.10.510.10:FF:000571">
    <property type="entry name" value="Maternal embryonic leucine zipper kinase"/>
    <property type="match status" value="1"/>
</dbReference>
<gene>
    <name evidence="9" type="ORF">TCHU04912_LOCUS7764</name>
</gene>
<dbReference type="SMART" id="SM00220">
    <property type="entry name" value="S_TKc"/>
    <property type="match status" value="1"/>
</dbReference>
<keyword evidence="1" id="KW-0808">Transferase</keyword>
<dbReference type="PROSITE" id="PS00107">
    <property type="entry name" value="PROTEIN_KINASE_ATP"/>
    <property type="match status" value="1"/>
</dbReference>
<evidence type="ECO:0000256" key="4">
    <source>
        <dbReference type="ARBA" id="ARBA00022840"/>
    </source>
</evidence>
<evidence type="ECO:0000259" key="8">
    <source>
        <dbReference type="PROSITE" id="PS50011"/>
    </source>
</evidence>
<sequence>MTASDSKQVARGFDLEAPSTTSRPSLHPARLSDTNNFNNHTEFSFQQRYQLGRVIGCGAFSTVRLATDRATGKEWACKTVTEQSERPLLLREVDILQQLDHPNLLQYHEHFDTPENLYIITELLEGSDLLSASLVRGSYSEDDAREIIRQMLSALAYLNSKDVAHRDIKMENVMLVAQAGSTAQVKIIDFGLADQLSQEKPFFLDACGTPIYLAPEVASRTPYGTSCDVWAAGVVLFMMLSGDSPFQGDSLSTLLETIRLAQVRFDDPVWELTSSQAKELLKALLTADPADRSTAEDALAHPWLADE</sequence>
<feature type="binding site" evidence="5">
    <location>
        <position position="78"/>
    </location>
    <ligand>
        <name>ATP</name>
        <dbReference type="ChEBI" id="CHEBI:30616"/>
    </ligand>
</feature>
<dbReference type="PANTHER" id="PTHR24347">
    <property type="entry name" value="SERINE/THREONINE-PROTEIN KINASE"/>
    <property type="match status" value="1"/>
</dbReference>
<keyword evidence="6" id="KW-0723">Serine/threonine-protein kinase</keyword>
<name>A0A7S1SR54_9CHLO</name>
<evidence type="ECO:0000256" key="3">
    <source>
        <dbReference type="ARBA" id="ARBA00022777"/>
    </source>
</evidence>
<reference evidence="9" key="1">
    <citation type="submission" date="2021-01" db="EMBL/GenBank/DDBJ databases">
        <authorList>
            <person name="Corre E."/>
            <person name="Pelletier E."/>
            <person name="Niang G."/>
            <person name="Scheremetjew M."/>
            <person name="Finn R."/>
            <person name="Kale V."/>
            <person name="Holt S."/>
            <person name="Cochrane G."/>
            <person name="Meng A."/>
            <person name="Brown T."/>
            <person name="Cohen L."/>
        </authorList>
    </citation>
    <scope>NUCLEOTIDE SEQUENCE</scope>
    <source>
        <strain evidence="9">PLY429</strain>
    </source>
</reference>
<keyword evidence="4 5" id="KW-0067">ATP-binding</keyword>
<dbReference type="AlphaFoldDB" id="A0A7S1SR54"/>
<dbReference type="EMBL" id="HBGG01015197">
    <property type="protein sequence ID" value="CAD9205528.1"/>
    <property type="molecule type" value="Transcribed_RNA"/>
</dbReference>
<accession>A0A7S1SR54</accession>
<dbReference type="GO" id="GO:0005524">
    <property type="term" value="F:ATP binding"/>
    <property type="evidence" value="ECO:0007669"/>
    <property type="project" value="UniProtKB-UniRule"/>
</dbReference>
<dbReference type="PROSITE" id="PS00108">
    <property type="entry name" value="PROTEIN_KINASE_ST"/>
    <property type="match status" value="1"/>
</dbReference>
<dbReference type="InterPro" id="IPR008271">
    <property type="entry name" value="Ser/Thr_kinase_AS"/>
</dbReference>
<keyword evidence="3" id="KW-0418">Kinase</keyword>
<evidence type="ECO:0000256" key="5">
    <source>
        <dbReference type="PROSITE-ProRule" id="PRU10141"/>
    </source>
</evidence>
<dbReference type="GO" id="GO:0004674">
    <property type="term" value="F:protein serine/threonine kinase activity"/>
    <property type="evidence" value="ECO:0007669"/>
    <property type="project" value="UniProtKB-KW"/>
</dbReference>
<protein>
    <recommendedName>
        <fullName evidence="8">Protein kinase domain-containing protein</fullName>
    </recommendedName>
</protein>
<organism evidence="9">
    <name type="scientific">Tetraselmis chuii</name>
    <dbReference type="NCBI Taxonomy" id="63592"/>
    <lineage>
        <taxon>Eukaryota</taxon>
        <taxon>Viridiplantae</taxon>
        <taxon>Chlorophyta</taxon>
        <taxon>core chlorophytes</taxon>
        <taxon>Chlorodendrophyceae</taxon>
        <taxon>Chlorodendrales</taxon>
        <taxon>Chlorodendraceae</taxon>
        <taxon>Tetraselmis</taxon>
    </lineage>
</organism>
<dbReference type="PROSITE" id="PS50011">
    <property type="entry name" value="PROTEIN_KINASE_DOM"/>
    <property type="match status" value="1"/>
</dbReference>
<dbReference type="Gene3D" id="1.10.510.10">
    <property type="entry name" value="Transferase(Phosphotransferase) domain 1"/>
    <property type="match status" value="1"/>
</dbReference>
<feature type="region of interest" description="Disordered" evidence="7">
    <location>
        <begin position="1"/>
        <end position="33"/>
    </location>
</feature>
<dbReference type="InterPro" id="IPR000719">
    <property type="entry name" value="Prot_kinase_dom"/>
</dbReference>
<dbReference type="CDD" id="cd05117">
    <property type="entry name" value="STKc_CAMK"/>
    <property type="match status" value="1"/>
</dbReference>
<comment type="similarity">
    <text evidence="6">Belongs to the protein kinase superfamily.</text>
</comment>
<evidence type="ECO:0000256" key="2">
    <source>
        <dbReference type="ARBA" id="ARBA00022741"/>
    </source>
</evidence>
<dbReference type="SUPFAM" id="SSF56112">
    <property type="entry name" value="Protein kinase-like (PK-like)"/>
    <property type="match status" value="1"/>
</dbReference>
<dbReference type="Pfam" id="PF00069">
    <property type="entry name" value="Pkinase"/>
    <property type="match status" value="1"/>
</dbReference>
<dbReference type="InterPro" id="IPR011009">
    <property type="entry name" value="Kinase-like_dom_sf"/>
</dbReference>
<evidence type="ECO:0000256" key="6">
    <source>
        <dbReference type="RuleBase" id="RU000304"/>
    </source>
</evidence>
<keyword evidence="2 5" id="KW-0547">Nucleotide-binding</keyword>
<evidence type="ECO:0000256" key="7">
    <source>
        <dbReference type="SAM" id="MobiDB-lite"/>
    </source>
</evidence>
<proteinExistence type="inferred from homology"/>
<dbReference type="InterPro" id="IPR017441">
    <property type="entry name" value="Protein_kinase_ATP_BS"/>
</dbReference>
<feature type="domain" description="Protein kinase" evidence="8">
    <location>
        <begin position="49"/>
        <end position="304"/>
    </location>
</feature>
<evidence type="ECO:0000256" key="1">
    <source>
        <dbReference type="ARBA" id="ARBA00022679"/>
    </source>
</evidence>